<gene>
    <name evidence="10" type="primary">ctc1</name>
</gene>
<dbReference type="Pfam" id="PF15489">
    <property type="entry name" value="CTC1"/>
    <property type="match status" value="1"/>
</dbReference>
<dbReference type="AlphaFoldDB" id="A0A8C5G2X8"/>
<reference evidence="10" key="2">
    <citation type="submission" date="2025-09" db="UniProtKB">
        <authorList>
            <consortium name="Ensembl"/>
        </authorList>
    </citation>
    <scope>IDENTIFICATION</scope>
</reference>
<evidence type="ECO:0000256" key="9">
    <source>
        <dbReference type="SAM" id="MobiDB-lite"/>
    </source>
</evidence>
<dbReference type="CTD" id="80169"/>
<dbReference type="GO" id="GO:0045740">
    <property type="term" value="P:positive regulation of DNA replication"/>
    <property type="evidence" value="ECO:0007669"/>
    <property type="project" value="TreeGrafter"/>
</dbReference>
<dbReference type="PANTHER" id="PTHR14865">
    <property type="entry name" value="CST COMPLEX SUBUNIT CTC1"/>
    <property type="match status" value="1"/>
</dbReference>
<dbReference type="GO" id="GO:1990879">
    <property type="term" value="C:CST complex"/>
    <property type="evidence" value="ECO:0007669"/>
    <property type="project" value="TreeGrafter"/>
</dbReference>
<dbReference type="RefSeq" id="XP_028298214.1">
    <property type="nucleotide sequence ID" value="XM_028442413.1"/>
</dbReference>
<dbReference type="GO" id="GO:0010833">
    <property type="term" value="P:telomere maintenance via telomere lengthening"/>
    <property type="evidence" value="ECO:0007669"/>
    <property type="project" value="TreeGrafter"/>
</dbReference>
<comment type="subcellular location">
    <subcellularLocation>
        <location evidence="2">Chromosome</location>
        <location evidence="2">Telomere</location>
    </subcellularLocation>
    <subcellularLocation>
        <location evidence="1">Nucleus</location>
    </subcellularLocation>
</comment>
<keyword evidence="11" id="KW-1185">Reference proteome</keyword>
<evidence type="ECO:0000256" key="5">
    <source>
        <dbReference type="ARBA" id="ARBA00022454"/>
    </source>
</evidence>
<feature type="compositionally biased region" description="Basic and acidic residues" evidence="9">
    <location>
        <begin position="726"/>
        <end position="741"/>
    </location>
</feature>
<dbReference type="GO" id="GO:0003697">
    <property type="term" value="F:single-stranded DNA binding"/>
    <property type="evidence" value="ECO:0007669"/>
    <property type="project" value="InterPro"/>
</dbReference>
<dbReference type="GO" id="GO:0042162">
    <property type="term" value="F:telomeric DNA binding"/>
    <property type="evidence" value="ECO:0007669"/>
    <property type="project" value="TreeGrafter"/>
</dbReference>
<organism evidence="10 11">
    <name type="scientific">Gouania willdenowi</name>
    <name type="common">Blunt-snouted clingfish</name>
    <name type="synonym">Lepadogaster willdenowi</name>
    <dbReference type="NCBI Taxonomy" id="441366"/>
    <lineage>
        <taxon>Eukaryota</taxon>
        <taxon>Metazoa</taxon>
        <taxon>Chordata</taxon>
        <taxon>Craniata</taxon>
        <taxon>Vertebrata</taxon>
        <taxon>Euteleostomi</taxon>
        <taxon>Actinopterygii</taxon>
        <taxon>Neopterygii</taxon>
        <taxon>Teleostei</taxon>
        <taxon>Neoteleostei</taxon>
        <taxon>Acanthomorphata</taxon>
        <taxon>Ovalentaria</taxon>
        <taxon>Blenniimorphae</taxon>
        <taxon>Blenniiformes</taxon>
        <taxon>Gobiesocoidei</taxon>
        <taxon>Gobiesocidae</taxon>
        <taxon>Gobiesocinae</taxon>
        <taxon>Gouania</taxon>
    </lineage>
</organism>
<feature type="region of interest" description="Disordered" evidence="9">
    <location>
        <begin position="726"/>
        <end position="766"/>
    </location>
</feature>
<name>A0A8C5G2X8_GOUWI</name>
<dbReference type="InterPro" id="IPR042617">
    <property type="entry name" value="CTC1-like"/>
</dbReference>
<keyword evidence="6" id="KW-0779">Telomere</keyword>
<keyword evidence="5" id="KW-0158">Chromosome</keyword>
<dbReference type="InterPro" id="IPR029156">
    <property type="entry name" value="CTC1"/>
</dbReference>
<dbReference type="Ensembl" id="ENSGWIT00000012110.1">
    <property type="protein sequence ID" value="ENSGWIP00000010892.1"/>
    <property type="gene ID" value="ENSGWIG00000006393.1"/>
</dbReference>
<proteinExistence type="inferred from homology"/>
<evidence type="ECO:0000313" key="11">
    <source>
        <dbReference type="Proteomes" id="UP000694680"/>
    </source>
</evidence>
<evidence type="ECO:0000256" key="1">
    <source>
        <dbReference type="ARBA" id="ARBA00004123"/>
    </source>
</evidence>
<keyword evidence="7" id="KW-0238">DNA-binding</keyword>
<accession>A0A8C5G2X8</accession>
<evidence type="ECO:0000256" key="2">
    <source>
        <dbReference type="ARBA" id="ARBA00004574"/>
    </source>
</evidence>
<evidence type="ECO:0000313" key="10">
    <source>
        <dbReference type="Ensembl" id="ENSGWIP00000010892.1"/>
    </source>
</evidence>
<sequence length="1220" mass="134624">MQEEQQRLLDDFKPQSEAESDWLKNIFGFILKHHSVLTCSPAPSSEVHPIPGVYQLSVCAVHSIQKKLSIAHSLPVSYRLLSVSELVSQQHLSCVSNLSWSTNQQRAWAREAELAAPGHKALPRVNLLLIGCLTEGQGGAWRLKDSSGSVQCECLSPSPQWLNRPVFLPHWNYIPHNASGQAEGCLELIGPPVFLDSSPELGLAGSCGRGAGHVGVREAAKSLRNRVKGQRLTVCGEVGSVCPLLELTGTSFFCFTLTEETVSVSVLVQKSRVWWWPCVHVGLRVCVTALRVCALRGWRGNNILCVTQHSQLHTNCTHAHAHTQSQQDTPTSMMTSQAACVDEGSGEEAEPEVVSPQFGVRMKCSRIINYQGTVSKVLSEGAGLYVMDGTVGMCLSYQPRARRTLRVGDRVELHHVHFLYRPCPDLPPSMLCTCLRSSLRVTTFSAVGGASASRRPGDQVLPRLLLQSDRAVSDYLWACHVSSQLTDSLVPTVLQLPSVCLLSWRLMEKHLRHHRRKHRDIYSEMLDTEHSCPLSQYSVDPSVPQCVGVLELCESLQTDCWSSFCPRSLVSSDGPSMTRVQLNSALSWSCRTLTSDPRTGTSLRGRPLLLVGVLQLPSVKAELKHCLQLSDGTGSISCVVTETTEDRGVQGGCFNTAWIGCLVCVFRFTMVTERFLQSQFPSYQHLDQDKFITHKHCRTYLQFSLDHVHILSPSVAMDTYLRQKGAESCENERTDDGEASARKRKRIDEDEALPSASSPGGGASRPCISMVISVESKEGVAWRNTGARSNMKDEEAGLRLHFSVKAAVIGSAVSWERDPKNVPITDTETRAGPGRVYLVFSGVTARWFPVLQTGNVYRLVAVNAQDPSALIGSELRGQSRVKLHADSTLQVQSDWRFYTLTHPRNTCTQSVSRIMSVSEVLDTSLELVCFQGLLTERIPLCDRTTDTQTRTGVRLTVCDHTGSSLQVYHKLSHTPYPPGLLPGNTLLLSRLQRRLSRSGSVYCSYLPISDITVTSLGDGSSAHTPPPPMMHLGHWLLSGGQRCPLARVKGHLVCFLLLHLQWVCSLCSSTYTQSCSSSRCRSTSSIFQAKAKVVVDDGTGEAHVWFSGSLVRSLLGLADSQWEGLQRALRVKGHIRIYPKGRCLVSDGDSSDCLHHFLSCVCSSDVVSRPISFTCRKLTNQRSEEVKRFTRCDRDFLTRLIGPLQLTCLDLHADSAPLLR</sequence>
<dbReference type="GeneID" id="114460538"/>
<dbReference type="OrthoDB" id="2314520at2759"/>
<evidence type="ECO:0000256" key="6">
    <source>
        <dbReference type="ARBA" id="ARBA00022895"/>
    </source>
</evidence>
<reference evidence="10" key="1">
    <citation type="submission" date="2025-08" db="UniProtKB">
        <authorList>
            <consortium name="Ensembl"/>
        </authorList>
    </citation>
    <scope>IDENTIFICATION</scope>
</reference>
<evidence type="ECO:0000256" key="4">
    <source>
        <dbReference type="ARBA" id="ARBA00016175"/>
    </source>
</evidence>
<evidence type="ECO:0000256" key="7">
    <source>
        <dbReference type="ARBA" id="ARBA00023125"/>
    </source>
</evidence>
<keyword evidence="8" id="KW-0539">Nucleus</keyword>
<dbReference type="Proteomes" id="UP000694680">
    <property type="component" value="Unassembled WGS sequence"/>
</dbReference>
<evidence type="ECO:0000256" key="3">
    <source>
        <dbReference type="ARBA" id="ARBA00006332"/>
    </source>
</evidence>
<dbReference type="PANTHER" id="PTHR14865:SF2">
    <property type="entry name" value="CST COMPLEX SUBUNIT CTC1"/>
    <property type="match status" value="1"/>
</dbReference>
<evidence type="ECO:0000256" key="8">
    <source>
        <dbReference type="ARBA" id="ARBA00023242"/>
    </source>
</evidence>
<protein>
    <recommendedName>
        <fullName evidence="4">CST complex subunit CTC1</fullName>
    </recommendedName>
</protein>
<comment type="similarity">
    <text evidence="3">Belongs to the CTC1 family.</text>
</comment>